<reference evidence="1 2" key="1">
    <citation type="submission" date="2014-07" db="EMBL/GenBank/DDBJ databases">
        <title>Draft genome of Clostridium sulfidigenes 113A isolated from sediments associated with methane hydrate from Krishna Godavari basin.</title>
        <authorList>
            <person name="Honkalas V.S."/>
            <person name="Dabir A.P."/>
            <person name="Arora P."/>
            <person name="Dhakephalkar P.K."/>
        </authorList>
    </citation>
    <scope>NUCLEOTIDE SEQUENCE [LARGE SCALE GENOMIC DNA]</scope>
    <source>
        <strain evidence="1 2">113A</strain>
    </source>
</reference>
<protein>
    <submittedName>
        <fullName evidence="1">Uncharacterized protein</fullName>
    </submittedName>
</protein>
<comment type="caution">
    <text evidence="1">The sequence shown here is derived from an EMBL/GenBank/DDBJ whole genome shotgun (WGS) entry which is preliminary data.</text>
</comment>
<evidence type="ECO:0000313" key="2">
    <source>
        <dbReference type="Proteomes" id="UP000028542"/>
    </source>
</evidence>
<sequence>MSLYLGKVHYWLFNKILWFEGLEEEIINLAKEEGLDVSSLAKEINENHGEKLPNLPLEDMIDTSNIHGWLQGKIHSAEGRMAAWTTKLLNSNEKVKAKLENIYIHQGMKAAKEVKEKLDPASNAMDIYDRINDYILDGMPCDRVNEVLASTEDMVQWSRRICVHKDIWSRESGDVSYFYSLRGLWIKAFVNEVNGNYEYEELGDGTQIIKRK</sequence>
<gene>
    <name evidence="1" type="ORF">IO99_07725</name>
</gene>
<proteinExistence type="predicted"/>
<organism evidence="1 2">
    <name type="scientific">Clostridium sulfidigenes</name>
    <dbReference type="NCBI Taxonomy" id="318464"/>
    <lineage>
        <taxon>Bacteria</taxon>
        <taxon>Bacillati</taxon>
        <taxon>Bacillota</taxon>
        <taxon>Clostridia</taxon>
        <taxon>Eubacteriales</taxon>
        <taxon>Clostridiaceae</taxon>
        <taxon>Clostridium</taxon>
    </lineage>
</organism>
<dbReference type="eggNOG" id="ENOG502ZCFA">
    <property type="taxonomic scope" value="Bacteria"/>
</dbReference>
<dbReference type="Proteomes" id="UP000028542">
    <property type="component" value="Unassembled WGS sequence"/>
</dbReference>
<accession>A0A084JDT1</accession>
<dbReference type="AlphaFoldDB" id="A0A084JDT1"/>
<dbReference type="RefSeq" id="WP_035131904.1">
    <property type="nucleotide sequence ID" value="NZ_JPMD01000015.1"/>
</dbReference>
<dbReference type="EMBL" id="JPMD01000015">
    <property type="protein sequence ID" value="KEZ87115.1"/>
    <property type="molecule type" value="Genomic_DNA"/>
</dbReference>
<keyword evidence="2" id="KW-1185">Reference proteome</keyword>
<dbReference type="STRING" id="318464.IO99_07725"/>
<evidence type="ECO:0000313" key="1">
    <source>
        <dbReference type="EMBL" id="KEZ87115.1"/>
    </source>
</evidence>
<name>A0A084JDT1_9CLOT</name>